<dbReference type="HOGENOM" id="CLU_2893319_0_0_2"/>
<name>H2C5T4_9CREN</name>
<dbReference type="Proteomes" id="UP000003980">
    <property type="component" value="Unassembled WGS sequence"/>
</dbReference>
<keyword evidence="1" id="KW-0812">Transmembrane</keyword>
<feature type="transmembrane region" description="Helical" evidence="1">
    <location>
        <begin position="40"/>
        <end position="57"/>
    </location>
</feature>
<organism evidence="2 3">
    <name type="scientific">Metallosphaera yellowstonensis MK1</name>
    <dbReference type="NCBI Taxonomy" id="671065"/>
    <lineage>
        <taxon>Archaea</taxon>
        <taxon>Thermoproteota</taxon>
        <taxon>Thermoprotei</taxon>
        <taxon>Sulfolobales</taxon>
        <taxon>Sulfolobaceae</taxon>
        <taxon>Metallosphaera</taxon>
    </lineage>
</organism>
<protein>
    <submittedName>
        <fullName evidence="2">Uncharacterized protein</fullName>
    </submittedName>
</protein>
<dbReference type="EMBL" id="JH597768">
    <property type="protein sequence ID" value="EHP69161.1"/>
    <property type="molecule type" value="Genomic_DNA"/>
</dbReference>
<keyword evidence="3" id="KW-1185">Reference proteome</keyword>
<dbReference type="STRING" id="671065.MetMK1DRAFT_00019070"/>
<dbReference type="RefSeq" id="WP_009072905.1">
    <property type="nucleotide sequence ID" value="NZ_JH597768.1"/>
</dbReference>
<reference evidence="2 3" key="1">
    <citation type="submission" date="2012-01" db="EMBL/GenBank/DDBJ databases">
        <title>Improved High-Quality Draft sequence of Metallosphaera yellowstonensis MK1.</title>
        <authorList>
            <consortium name="US DOE Joint Genome Institute"/>
            <person name="Lucas S."/>
            <person name="Han J."/>
            <person name="Cheng J.-F."/>
            <person name="Goodwin L."/>
            <person name="Pitluck S."/>
            <person name="Peters L."/>
            <person name="Teshima H."/>
            <person name="Detter J.C."/>
            <person name="Han C."/>
            <person name="Tapia R."/>
            <person name="Land M."/>
            <person name="Hauser L."/>
            <person name="Kyrpides N."/>
            <person name="Kozubal M."/>
            <person name="Macur R.E."/>
            <person name="Jay Z."/>
            <person name="Inskeep W."/>
            <person name="Woyke T."/>
        </authorList>
    </citation>
    <scope>NUCLEOTIDE SEQUENCE [LARGE SCALE GENOMIC DNA]</scope>
    <source>
        <strain evidence="2 3">MK1</strain>
    </source>
</reference>
<sequence>MNDRAIVLITAVGAIFFLVLSIPLNIFSGLQLGVGNATELAVALYIILTSAVFVIVFRKFRG</sequence>
<accession>H2C5T4</accession>
<dbReference type="AlphaFoldDB" id="H2C5T4"/>
<dbReference type="OrthoDB" id="378311at2157"/>
<feature type="transmembrane region" description="Helical" evidence="1">
    <location>
        <begin position="7"/>
        <end position="28"/>
    </location>
</feature>
<keyword evidence="1" id="KW-0472">Membrane</keyword>
<evidence type="ECO:0000256" key="1">
    <source>
        <dbReference type="SAM" id="Phobius"/>
    </source>
</evidence>
<evidence type="ECO:0000313" key="3">
    <source>
        <dbReference type="Proteomes" id="UP000003980"/>
    </source>
</evidence>
<evidence type="ECO:0000313" key="2">
    <source>
        <dbReference type="EMBL" id="EHP69161.1"/>
    </source>
</evidence>
<keyword evidence="1" id="KW-1133">Transmembrane helix</keyword>
<gene>
    <name evidence="2" type="ORF">MetMK1DRAFT_00019070</name>
</gene>
<proteinExistence type="predicted"/>